<dbReference type="Pfam" id="PF03848">
    <property type="entry name" value="TehB"/>
    <property type="match status" value="1"/>
</dbReference>
<comment type="caution">
    <text evidence="3">The sequence shown here is derived from an EMBL/GenBank/DDBJ whole genome shotgun (WGS) entry which is preliminary data.</text>
</comment>
<dbReference type="SUPFAM" id="SSF53335">
    <property type="entry name" value="S-adenosyl-L-methionine-dependent methyltransferases"/>
    <property type="match status" value="1"/>
</dbReference>
<dbReference type="PATRIC" id="fig|1544798.3.peg.4494"/>
<dbReference type="InterPro" id="IPR029063">
    <property type="entry name" value="SAM-dependent_MTases_sf"/>
</dbReference>
<dbReference type="AlphaFoldDB" id="A0A0D8J9B6"/>
<dbReference type="Proteomes" id="UP000032544">
    <property type="component" value="Unassembled WGS sequence"/>
</dbReference>
<dbReference type="GO" id="GO:0008168">
    <property type="term" value="F:methyltransferase activity"/>
    <property type="evidence" value="ECO:0007669"/>
    <property type="project" value="UniProtKB-KW"/>
</dbReference>
<evidence type="ECO:0000256" key="1">
    <source>
        <dbReference type="ARBA" id="ARBA00022679"/>
    </source>
</evidence>
<proteinExistence type="predicted"/>
<dbReference type="RefSeq" id="WP_045033163.1">
    <property type="nucleotide sequence ID" value="NZ_JRHC01000006.1"/>
</dbReference>
<dbReference type="PANTHER" id="PTHR43861:SF3">
    <property type="entry name" value="PUTATIVE (AFU_ORTHOLOGUE AFUA_2G14390)-RELATED"/>
    <property type="match status" value="1"/>
</dbReference>
<dbReference type="CDD" id="cd02440">
    <property type="entry name" value="AdoMet_MTases"/>
    <property type="match status" value="1"/>
</dbReference>
<organism evidence="3 4">
    <name type="scientific">Draconibacterium sediminis</name>
    <dbReference type="NCBI Taxonomy" id="1544798"/>
    <lineage>
        <taxon>Bacteria</taxon>
        <taxon>Pseudomonadati</taxon>
        <taxon>Bacteroidota</taxon>
        <taxon>Bacteroidia</taxon>
        <taxon>Marinilabiliales</taxon>
        <taxon>Prolixibacteraceae</taxon>
        <taxon>Draconibacterium</taxon>
    </lineage>
</organism>
<evidence type="ECO:0000313" key="3">
    <source>
        <dbReference type="EMBL" id="KJF42373.1"/>
    </source>
</evidence>
<sequence length="197" mass="22466">MNSFWNERYSATEYAYGEAPNEFLKEQLPQLQPGKVLFPAEGEGRNAVFAATLGWEVTAFDPSSEGKRKALLLSDKHNVSINYQVTDYKNADFEKEYFDCICLTYVHMPENMRNQVHQKLASYLKPGGTLILEGFSKEQINKNTGGPKDIGFLFDEKELKNDFKNFSTLTTYKTDIELDEGLYHRGLASIIRLKGVK</sequence>
<feature type="domain" description="Tellurite resistance methyltransferase TehB-like" evidence="2">
    <location>
        <begin position="24"/>
        <end position="175"/>
    </location>
</feature>
<dbReference type="GO" id="GO:0032259">
    <property type="term" value="P:methylation"/>
    <property type="evidence" value="ECO:0007669"/>
    <property type="project" value="UniProtKB-KW"/>
</dbReference>
<dbReference type="STRING" id="1544798.LH29_21565"/>
<dbReference type="InterPro" id="IPR015985">
    <property type="entry name" value="TehB-like_dom"/>
</dbReference>
<evidence type="ECO:0000259" key="2">
    <source>
        <dbReference type="Pfam" id="PF03848"/>
    </source>
</evidence>
<keyword evidence="3" id="KW-0489">Methyltransferase</keyword>
<gene>
    <name evidence="3" type="ORF">LH29_21565</name>
</gene>
<dbReference type="PANTHER" id="PTHR43861">
    <property type="entry name" value="TRANS-ACONITATE 2-METHYLTRANSFERASE-RELATED"/>
    <property type="match status" value="1"/>
</dbReference>
<keyword evidence="4" id="KW-1185">Reference proteome</keyword>
<dbReference type="EMBL" id="JRHC01000006">
    <property type="protein sequence ID" value="KJF42373.1"/>
    <property type="molecule type" value="Genomic_DNA"/>
</dbReference>
<name>A0A0D8J9B6_9BACT</name>
<reference evidence="3 4" key="1">
    <citation type="submission" date="2014-09" db="EMBL/GenBank/DDBJ databases">
        <title>Draft Genome Sequence of Draconibacterium sp. JN14CK-3.</title>
        <authorList>
            <person name="Dong C."/>
            <person name="Lai Q."/>
            <person name="Shao Z."/>
        </authorList>
    </citation>
    <scope>NUCLEOTIDE SEQUENCE [LARGE SCALE GENOMIC DNA]</scope>
    <source>
        <strain evidence="3 4">JN14CK-3</strain>
    </source>
</reference>
<keyword evidence="1 3" id="KW-0808">Transferase</keyword>
<accession>A0A0D8J9B6</accession>
<evidence type="ECO:0000313" key="4">
    <source>
        <dbReference type="Proteomes" id="UP000032544"/>
    </source>
</evidence>
<dbReference type="OrthoDB" id="9804312at2"/>
<protein>
    <submittedName>
        <fullName evidence="3">Methyltransferase</fullName>
    </submittedName>
</protein>
<dbReference type="Gene3D" id="3.40.50.150">
    <property type="entry name" value="Vaccinia Virus protein VP39"/>
    <property type="match status" value="1"/>
</dbReference>